<dbReference type="EMBL" id="AKHW03000533">
    <property type="protein sequence ID" value="KYO46135.1"/>
    <property type="molecule type" value="Genomic_DNA"/>
</dbReference>
<dbReference type="Proteomes" id="UP000050525">
    <property type="component" value="Unassembled WGS sequence"/>
</dbReference>
<name>A0A151PBK3_ALLMI</name>
<accession>A0A151PBK3</accession>
<evidence type="ECO:0000313" key="2">
    <source>
        <dbReference type="Proteomes" id="UP000050525"/>
    </source>
</evidence>
<evidence type="ECO:0000313" key="1">
    <source>
        <dbReference type="EMBL" id="KYO46135.1"/>
    </source>
</evidence>
<sequence>MVPTPIWSTIASGSPLSVAAVGGQTPLRALLQKSSLPVQAMRYIIWIQFPVLPQICHVTLKINYGNRKQIPISVNISVNSRLPWIKDFAKNLSVLLFEYL</sequence>
<protein>
    <submittedName>
        <fullName evidence="1">Uncharacterized protein</fullName>
    </submittedName>
</protein>
<organism evidence="1 2">
    <name type="scientific">Alligator mississippiensis</name>
    <name type="common">American alligator</name>
    <dbReference type="NCBI Taxonomy" id="8496"/>
    <lineage>
        <taxon>Eukaryota</taxon>
        <taxon>Metazoa</taxon>
        <taxon>Chordata</taxon>
        <taxon>Craniata</taxon>
        <taxon>Vertebrata</taxon>
        <taxon>Euteleostomi</taxon>
        <taxon>Archelosauria</taxon>
        <taxon>Archosauria</taxon>
        <taxon>Crocodylia</taxon>
        <taxon>Alligatoridae</taxon>
        <taxon>Alligatorinae</taxon>
        <taxon>Alligator</taxon>
    </lineage>
</organism>
<gene>
    <name evidence="1" type="ORF">Y1Q_0021696</name>
</gene>
<proteinExistence type="predicted"/>
<comment type="caution">
    <text evidence="1">The sequence shown here is derived from an EMBL/GenBank/DDBJ whole genome shotgun (WGS) entry which is preliminary data.</text>
</comment>
<dbReference type="AlphaFoldDB" id="A0A151PBK3"/>
<keyword evidence="2" id="KW-1185">Reference proteome</keyword>
<reference evidence="1 2" key="1">
    <citation type="journal article" date="2012" name="Genome Biol.">
        <title>Sequencing three crocodilian genomes to illuminate the evolution of archosaurs and amniotes.</title>
        <authorList>
            <person name="St John J.A."/>
            <person name="Braun E.L."/>
            <person name="Isberg S.R."/>
            <person name="Miles L.G."/>
            <person name="Chong A.Y."/>
            <person name="Gongora J."/>
            <person name="Dalzell P."/>
            <person name="Moran C."/>
            <person name="Bed'hom B."/>
            <person name="Abzhanov A."/>
            <person name="Burgess S.C."/>
            <person name="Cooksey A.M."/>
            <person name="Castoe T.A."/>
            <person name="Crawford N.G."/>
            <person name="Densmore L.D."/>
            <person name="Drew J.C."/>
            <person name="Edwards S.V."/>
            <person name="Faircloth B.C."/>
            <person name="Fujita M.K."/>
            <person name="Greenwold M.J."/>
            <person name="Hoffmann F.G."/>
            <person name="Howard J.M."/>
            <person name="Iguchi T."/>
            <person name="Janes D.E."/>
            <person name="Khan S.Y."/>
            <person name="Kohno S."/>
            <person name="de Koning A.J."/>
            <person name="Lance S.L."/>
            <person name="McCarthy F.M."/>
            <person name="McCormack J.E."/>
            <person name="Merchant M.E."/>
            <person name="Peterson D.G."/>
            <person name="Pollock D.D."/>
            <person name="Pourmand N."/>
            <person name="Raney B.J."/>
            <person name="Roessler K.A."/>
            <person name="Sanford J.R."/>
            <person name="Sawyer R.H."/>
            <person name="Schmidt C.J."/>
            <person name="Triplett E.W."/>
            <person name="Tuberville T.D."/>
            <person name="Venegas-Anaya M."/>
            <person name="Howard J.T."/>
            <person name="Jarvis E.D."/>
            <person name="Guillette L.J.Jr."/>
            <person name="Glenn T.C."/>
            <person name="Green R.E."/>
            <person name="Ray D.A."/>
        </authorList>
    </citation>
    <scope>NUCLEOTIDE SEQUENCE [LARGE SCALE GENOMIC DNA]</scope>
    <source>
        <strain evidence="1">KSC_2009_1</strain>
    </source>
</reference>